<dbReference type="PROSITE" id="PS50096">
    <property type="entry name" value="IQ"/>
    <property type="match status" value="1"/>
</dbReference>
<dbReference type="Pfam" id="PF00612">
    <property type="entry name" value="IQ"/>
    <property type="match status" value="1"/>
</dbReference>
<dbReference type="AlphaFoldDB" id="A0A1R2CYE8"/>
<reference evidence="1 2" key="1">
    <citation type="submission" date="2016-11" db="EMBL/GenBank/DDBJ databases">
        <title>The macronuclear genome of Stentor coeruleus: a giant cell with tiny introns.</title>
        <authorList>
            <person name="Slabodnick M."/>
            <person name="Ruby J.G."/>
            <person name="Reiff S.B."/>
            <person name="Swart E.C."/>
            <person name="Gosai S."/>
            <person name="Prabakaran S."/>
            <person name="Witkowska E."/>
            <person name="Larue G.E."/>
            <person name="Fisher S."/>
            <person name="Freeman R.M."/>
            <person name="Gunawardena J."/>
            <person name="Chu W."/>
            <person name="Stover N.A."/>
            <person name="Gregory B.D."/>
            <person name="Nowacki M."/>
            <person name="Derisi J."/>
            <person name="Roy S.W."/>
            <person name="Marshall W.F."/>
            <person name="Sood P."/>
        </authorList>
    </citation>
    <scope>NUCLEOTIDE SEQUENCE [LARGE SCALE GENOMIC DNA]</scope>
    <source>
        <strain evidence="1">WM001</strain>
    </source>
</reference>
<sequence>MLPQLIHHQYTRSTRDVTTNLPQNLTSLYTHLTPTARKNPSLIPSIQFPQISLRTSARVSPARYEKRLSKEIQINLLQKERIFKAKTAERLWEDFGIYVKKTDIKDSSIEEIMEKAYYVFLYGKMNDAATKIQLSWRDYCVYKEKIRITVLREIAARKLQKAWKKYKILVLNPKKTYSYKEKAAICIQKHYRGYRSRIHFSVLKGRAILKANLRYFDSIRDEVYKESVKIIWRVWKKYKAKKLKRTQSPSKQIKSPTKNGFFKTVQQARPSFRRPK</sequence>
<evidence type="ECO:0008006" key="3">
    <source>
        <dbReference type="Google" id="ProtNLM"/>
    </source>
</evidence>
<organism evidence="1 2">
    <name type="scientific">Stentor coeruleus</name>
    <dbReference type="NCBI Taxonomy" id="5963"/>
    <lineage>
        <taxon>Eukaryota</taxon>
        <taxon>Sar</taxon>
        <taxon>Alveolata</taxon>
        <taxon>Ciliophora</taxon>
        <taxon>Postciliodesmatophora</taxon>
        <taxon>Heterotrichea</taxon>
        <taxon>Heterotrichida</taxon>
        <taxon>Stentoridae</taxon>
        <taxon>Stentor</taxon>
    </lineage>
</organism>
<dbReference type="Gene3D" id="1.20.5.190">
    <property type="match status" value="1"/>
</dbReference>
<keyword evidence="2" id="KW-1185">Reference proteome</keyword>
<dbReference type="Proteomes" id="UP000187209">
    <property type="component" value="Unassembled WGS sequence"/>
</dbReference>
<dbReference type="EMBL" id="MPUH01000033">
    <property type="protein sequence ID" value="OMJ94026.1"/>
    <property type="molecule type" value="Genomic_DNA"/>
</dbReference>
<dbReference type="InterPro" id="IPR000048">
    <property type="entry name" value="IQ_motif_EF-hand-BS"/>
</dbReference>
<dbReference type="OrthoDB" id="2148418at2759"/>
<comment type="caution">
    <text evidence="1">The sequence shown here is derived from an EMBL/GenBank/DDBJ whole genome shotgun (WGS) entry which is preliminary data.</text>
</comment>
<gene>
    <name evidence="1" type="ORF">SteCoe_2948</name>
</gene>
<proteinExistence type="predicted"/>
<evidence type="ECO:0000313" key="2">
    <source>
        <dbReference type="Proteomes" id="UP000187209"/>
    </source>
</evidence>
<evidence type="ECO:0000313" key="1">
    <source>
        <dbReference type="EMBL" id="OMJ94026.1"/>
    </source>
</evidence>
<accession>A0A1R2CYE8</accession>
<protein>
    <recommendedName>
        <fullName evidence="3">Sfi1 spindle body domain-containing protein</fullName>
    </recommendedName>
</protein>
<name>A0A1R2CYE8_9CILI</name>